<dbReference type="GO" id="GO:0005774">
    <property type="term" value="C:vacuolar membrane"/>
    <property type="evidence" value="ECO:0007669"/>
    <property type="project" value="UniProtKB-SubCell"/>
</dbReference>
<evidence type="ECO:0000256" key="7">
    <source>
        <dbReference type="ARBA" id="ARBA00023136"/>
    </source>
</evidence>
<keyword evidence="5" id="KW-0029">Amino-acid transport</keyword>
<keyword evidence="4 8" id="KW-0812">Transmembrane</keyword>
<dbReference type="PRINTS" id="PR01315">
    <property type="entry name" value="BATTENIN"/>
</dbReference>
<evidence type="ECO:0000256" key="6">
    <source>
        <dbReference type="ARBA" id="ARBA00022989"/>
    </source>
</evidence>
<gene>
    <name evidence="9" type="ORF">L249_1218</name>
</gene>
<feature type="transmembrane region" description="Helical" evidence="8">
    <location>
        <begin position="127"/>
        <end position="150"/>
    </location>
</feature>
<keyword evidence="6 8" id="KW-1133">Transmembrane helix</keyword>
<comment type="caution">
    <text evidence="9">The sequence shown here is derived from an EMBL/GenBank/DDBJ whole genome shotgun (WGS) entry which is preliminary data.</text>
</comment>
<dbReference type="GO" id="GO:0012505">
    <property type="term" value="C:endomembrane system"/>
    <property type="evidence" value="ECO:0007669"/>
    <property type="project" value="UniProtKB-SubCell"/>
</dbReference>
<dbReference type="EMBL" id="LKCN02000007">
    <property type="protein sequence ID" value="RCI12580.1"/>
    <property type="molecule type" value="Genomic_DNA"/>
</dbReference>
<comment type="subcellular location">
    <subcellularLocation>
        <location evidence="1">Endomembrane system</location>
        <topology evidence="1">Multi-pass membrane protein</topology>
    </subcellularLocation>
    <subcellularLocation>
        <location evidence="8">Vacuole membrane</location>
        <topology evidence="8">Multi-pass membrane protein</topology>
    </subcellularLocation>
</comment>
<dbReference type="STRING" id="1330021.A0A367LDU0"/>
<dbReference type="Pfam" id="PF02487">
    <property type="entry name" value="CLN3"/>
    <property type="match status" value="1"/>
</dbReference>
<feature type="transmembrane region" description="Helical" evidence="8">
    <location>
        <begin position="156"/>
        <end position="176"/>
    </location>
</feature>
<feature type="transmembrane region" description="Helical" evidence="8">
    <location>
        <begin position="95"/>
        <end position="115"/>
    </location>
</feature>
<dbReference type="InterPro" id="IPR018460">
    <property type="entry name" value="Battenin_disease_Cln3_subgr"/>
</dbReference>
<organism evidence="9 10">
    <name type="scientific">Ophiocordyceps polyrhachis-furcata BCC 54312</name>
    <dbReference type="NCBI Taxonomy" id="1330021"/>
    <lineage>
        <taxon>Eukaryota</taxon>
        <taxon>Fungi</taxon>
        <taxon>Dikarya</taxon>
        <taxon>Ascomycota</taxon>
        <taxon>Pezizomycotina</taxon>
        <taxon>Sordariomycetes</taxon>
        <taxon>Hypocreomycetidae</taxon>
        <taxon>Hypocreales</taxon>
        <taxon>Ophiocordycipitaceae</taxon>
        <taxon>Ophiocordyceps</taxon>
    </lineage>
</organism>
<accession>A0A367LDU0</accession>
<feature type="transmembrane region" description="Helical" evidence="8">
    <location>
        <begin position="70"/>
        <end position="89"/>
    </location>
</feature>
<evidence type="ECO:0000256" key="2">
    <source>
        <dbReference type="ARBA" id="ARBA00007467"/>
    </source>
</evidence>
<dbReference type="Proteomes" id="UP000253664">
    <property type="component" value="Unassembled WGS sequence"/>
</dbReference>
<dbReference type="PIRSF" id="PIRSF015974">
    <property type="entry name" value="CLN3_BTN1"/>
    <property type="match status" value="1"/>
</dbReference>
<dbReference type="PANTHER" id="PTHR10981:SF0">
    <property type="entry name" value="BATTENIN"/>
    <property type="match status" value="1"/>
</dbReference>
<sequence>MASAGRLPAFSPALLGVSPSFRVARFAGLLRQPDVRVLIAFWLLGLVNNVLYVIVLSAAQDLVGSLPKGIVLLADVMPSFVVKLVGPYVMHAVPYRVRIPVFIALASTGMLLVALTPPERSVAVKMAGVVLASLSSGGGELSFLALLHYYGQNGLVGWGSGTGAAGLVGAGLYELLTAGLGFGVRQALLLSAFLPVVMFASFFFVLPQGPLNDGPRHDYEAVPALDPVDGVVTGALPDSAVEASVTPKSRSLGANLGRARSLFVPYMIPLFLVYVAEYTINQGVSPTLLFPPEESPFSQLRGFYPFYGFLYQLGVFISRSSTSLVRVHNLYLPSFLQVGNLVLLTLHSLFYFLPSVYIVFLIIFWEGLLGGCVYVNSFAEILEKVPAEDREFSLGATAVSDSAGISVAGILSIAVETRLCEYQVAHGRKWCRMI</sequence>
<dbReference type="Gene3D" id="1.20.1250.20">
    <property type="entry name" value="MFS general substrate transporter like domains"/>
    <property type="match status" value="1"/>
</dbReference>
<proteinExistence type="inferred from homology"/>
<name>A0A367LDU0_9HYPO</name>
<dbReference type="InterPro" id="IPR003492">
    <property type="entry name" value="Battenin_disease_Cln3"/>
</dbReference>
<evidence type="ECO:0000313" key="9">
    <source>
        <dbReference type="EMBL" id="RCI12580.1"/>
    </source>
</evidence>
<dbReference type="GO" id="GO:0051453">
    <property type="term" value="P:regulation of intracellular pH"/>
    <property type="evidence" value="ECO:0007669"/>
    <property type="project" value="TreeGrafter"/>
</dbReference>
<evidence type="ECO:0000256" key="3">
    <source>
        <dbReference type="ARBA" id="ARBA00022448"/>
    </source>
</evidence>
<dbReference type="AlphaFoldDB" id="A0A367LDU0"/>
<dbReference type="InterPro" id="IPR036259">
    <property type="entry name" value="MFS_trans_sf"/>
</dbReference>
<feature type="transmembrane region" description="Helical" evidence="8">
    <location>
        <begin position="356"/>
        <end position="375"/>
    </location>
</feature>
<evidence type="ECO:0000256" key="8">
    <source>
        <dbReference type="RuleBase" id="RU361113"/>
    </source>
</evidence>
<dbReference type="PANTHER" id="PTHR10981">
    <property type="entry name" value="BATTENIN"/>
    <property type="match status" value="1"/>
</dbReference>
<keyword evidence="3" id="KW-0813">Transport</keyword>
<dbReference type="OrthoDB" id="5965864at2759"/>
<keyword evidence="7 8" id="KW-0472">Membrane</keyword>
<evidence type="ECO:0000256" key="5">
    <source>
        <dbReference type="ARBA" id="ARBA00022970"/>
    </source>
</evidence>
<evidence type="ECO:0000256" key="4">
    <source>
        <dbReference type="ARBA" id="ARBA00022692"/>
    </source>
</evidence>
<keyword evidence="8" id="KW-0926">Vacuole</keyword>
<dbReference type="GO" id="GO:0006865">
    <property type="term" value="P:amino acid transport"/>
    <property type="evidence" value="ECO:0007669"/>
    <property type="project" value="UniProtKB-KW"/>
</dbReference>
<feature type="transmembrane region" description="Helical" evidence="8">
    <location>
        <begin position="188"/>
        <end position="206"/>
    </location>
</feature>
<protein>
    <recommendedName>
        <fullName evidence="8">Protein BTN</fullName>
    </recommendedName>
</protein>
<dbReference type="SUPFAM" id="SSF103473">
    <property type="entry name" value="MFS general substrate transporter"/>
    <property type="match status" value="1"/>
</dbReference>
<evidence type="ECO:0000313" key="10">
    <source>
        <dbReference type="Proteomes" id="UP000253664"/>
    </source>
</evidence>
<evidence type="ECO:0000256" key="1">
    <source>
        <dbReference type="ARBA" id="ARBA00004127"/>
    </source>
</evidence>
<keyword evidence="10" id="KW-1185">Reference proteome</keyword>
<reference evidence="9 10" key="1">
    <citation type="journal article" date="2015" name="BMC Genomics">
        <title>Insights from the genome of Ophiocordyceps polyrhachis-furcata to pathogenicity and host specificity in insect fungi.</title>
        <authorList>
            <person name="Wichadakul D."/>
            <person name="Kobmoo N."/>
            <person name="Ingsriswang S."/>
            <person name="Tangphatsornruang S."/>
            <person name="Chantasingh D."/>
            <person name="Luangsa-ard J.J."/>
            <person name="Eurwilaichitr L."/>
        </authorList>
    </citation>
    <scope>NUCLEOTIDE SEQUENCE [LARGE SCALE GENOMIC DNA]</scope>
    <source>
        <strain evidence="9 10">BCC 54312</strain>
    </source>
</reference>
<feature type="transmembrane region" description="Helical" evidence="8">
    <location>
        <begin position="302"/>
        <end position="318"/>
    </location>
</feature>
<feature type="transmembrane region" description="Helical" evidence="8">
    <location>
        <begin position="38"/>
        <end position="58"/>
    </location>
</feature>
<feature type="transmembrane region" description="Helical" evidence="8">
    <location>
        <begin position="330"/>
        <end position="350"/>
    </location>
</feature>
<comment type="similarity">
    <text evidence="2 8">Belongs to the battenin family.</text>
</comment>